<evidence type="ECO:0000256" key="1">
    <source>
        <dbReference type="ARBA" id="ARBA00022729"/>
    </source>
</evidence>
<evidence type="ECO:0000313" key="5">
    <source>
        <dbReference type="EMBL" id="ANH80778.1"/>
    </source>
</evidence>
<dbReference type="PANTHER" id="PTHR43817">
    <property type="entry name" value="GLYCOSYL HYDROLASE"/>
    <property type="match status" value="1"/>
</dbReference>
<dbReference type="RefSeq" id="WP_067753842.1">
    <property type="nucleotide sequence ID" value="NZ_CP015772.1"/>
</dbReference>
<dbReference type="SUPFAM" id="SSF49785">
    <property type="entry name" value="Galactose-binding domain-like"/>
    <property type="match status" value="1"/>
</dbReference>
<proteinExistence type="predicted"/>
<gene>
    <name evidence="5" type="ORF">A8C56_07100</name>
</gene>
<feature type="signal peptide" evidence="3">
    <location>
        <begin position="1"/>
        <end position="22"/>
    </location>
</feature>
<dbReference type="Pfam" id="PF22666">
    <property type="entry name" value="Glyco_hydro_2_N2"/>
    <property type="match status" value="1"/>
</dbReference>
<organism evidence="5 6">
    <name type="scientific">Niabella ginsenosidivorans</name>
    <dbReference type="NCBI Taxonomy" id="1176587"/>
    <lineage>
        <taxon>Bacteria</taxon>
        <taxon>Pseudomonadati</taxon>
        <taxon>Bacteroidota</taxon>
        <taxon>Chitinophagia</taxon>
        <taxon>Chitinophagales</taxon>
        <taxon>Chitinophagaceae</taxon>
        <taxon>Niabella</taxon>
    </lineage>
</organism>
<evidence type="ECO:0000259" key="4">
    <source>
        <dbReference type="Pfam" id="PF22666"/>
    </source>
</evidence>
<dbReference type="EMBL" id="CP015772">
    <property type="protein sequence ID" value="ANH80778.1"/>
    <property type="molecule type" value="Genomic_DNA"/>
</dbReference>
<keyword evidence="1 3" id="KW-0732">Signal</keyword>
<keyword evidence="6" id="KW-1185">Reference proteome</keyword>
<feature type="chain" id="PRO_5008389639" evidence="3">
    <location>
        <begin position="23"/>
        <end position="1072"/>
    </location>
</feature>
<dbReference type="InterPro" id="IPR008979">
    <property type="entry name" value="Galactose-bd-like_sf"/>
</dbReference>
<evidence type="ECO:0000256" key="2">
    <source>
        <dbReference type="ARBA" id="ARBA00022801"/>
    </source>
</evidence>
<keyword evidence="2 5" id="KW-0378">Hydrolase</keyword>
<dbReference type="Gene3D" id="2.60.120.260">
    <property type="entry name" value="Galactose-binding domain-like"/>
    <property type="match status" value="1"/>
</dbReference>
<name>A0A1A9HZE5_9BACT</name>
<reference evidence="5 6" key="1">
    <citation type="submission" date="2016-05" db="EMBL/GenBank/DDBJ databases">
        <title>Niabella ginsenosidivorans BS26 whole genome sequencing.</title>
        <authorList>
            <person name="Im W.T."/>
            <person name="Siddiqi M.Z."/>
        </authorList>
    </citation>
    <scope>NUCLEOTIDE SEQUENCE [LARGE SCALE GENOMIC DNA]</scope>
    <source>
        <strain evidence="5 6">BS26</strain>
    </source>
</reference>
<dbReference type="AlphaFoldDB" id="A0A1A9HZE5"/>
<evidence type="ECO:0000313" key="6">
    <source>
        <dbReference type="Proteomes" id="UP000077667"/>
    </source>
</evidence>
<accession>A0A1A9HZE5</accession>
<dbReference type="GO" id="GO:0004553">
    <property type="term" value="F:hydrolase activity, hydrolyzing O-glycosyl compounds"/>
    <property type="evidence" value="ECO:0007669"/>
    <property type="project" value="UniProtKB-ARBA"/>
</dbReference>
<dbReference type="KEGG" id="nia:A8C56_07100"/>
<dbReference type="PANTHER" id="PTHR43817:SF1">
    <property type="entry name" value="HYDROLASE, FAMILY 43, PUTATIVE (AFU_ORTHOLOGUE AFUA_3G01660)-RELATED"/>
    <property type="match status" value="1"/>
</dbReference>
<dbReference type="CDD" id="cd03143">
    <property type="entry name" value="A4_beta-galactosidase_middle_domain"/>
    <property type="match status" value="1"/>
</dbReference>
<dbReference type="InterPro" id="IPR054593">
    <property type="entry name" value="Beta-mannosidase-like_N2"/>
</dbReference>
<evidence type="ECO:0000256" key="3">
    <source>
        <dbReference type="SAM" id="SignalP"/>
    </source>
</evidence>
<dbReference type="STRING" id="1176587.A8C56_07100"/>
<dbReference type="OrthoDB" id="9761519at2"/>
<dbReference type="Proteomes" id="UP000077667">
    <property type="component" value="Chromosome"/>
</dbReference>
<dbReference type="Pfam" id="PF17132">
    <property type="entry name" value="Glyco_hydro_106"/>
    <property type="match status" value="1"/>
</dbReference>
<sequence>MLRKLFLSGCALAGVFCGTAQQATATLAFKNPPLIYRPGCYYYWISDNISKKGIEKDIRAMADAGIGRAFIGNVGFPESELSLKQGSAKLFSDNWWEATIAAVKAGAKNGVDIGFFNGPGWSQSGGPWISEQQSMRYLDAQEIIVDGPGVVTKEFPSIPFFQQVAVMAFPQPAYEGQELSKVLSEVSSNVDHIAIHHAFDGDTTTAVDFPAKIETPVYIDIKTNQPFTARSLTLYAPGRSFFADVLLQVKTTAGYETVKSFSYDRTNTALNVGFRPWAPVVVTFPEQRAMAYRLVLDHIRGTAGFSEIRLMGAAGMERIEEKQLAKMYQTPLPLWNEYQWEPQSPVTDKKAIVDPAGITDLTSMVSSSGKLSWKAPPGKWVILRFGMLPTGVTNAPATPEGRGYDVDKMNRAAVTAHFNAFIGKIRSRIPQEDQKAFKYVVADSYETGSQNWTDGFAASFKKKYGYDPLKWLPVLTGRVVGSREQSDRFLWDVRRLVADKVAYDYVGGLRDACHGLGLGLWLENYGHWGFPSEFLMYGGQSDEVGGEFWAEGDLGGIECRAASSAAHIYGKTSVSGESFTAGGQPFMRYPALLKQRGDWSFTEGINNTIFHVYIQQPDDRLPGINAWFGTEFNRHNTWFKQGKAFIQYIHRCNYMLQQGKPVNDIAYFIGEDAPKMTGVTDPALPKGFQFDYINAEVIEKRLSVKDGKLVLPDGMSYRMLVLPRLETMRPELLQKITDLVKAGAVVLGPAPLRSPSLQNFPAADRRVQALSGALWANADGVHKKIAAFGKGTVMNGLTVQEALKAIRVIPDFVSNTSHKIAYTHRSMTGKEIYFISNQADTLVDFTPLFREGRGQPYFYDAVTGEQQKLTDYTQLPQGMKIPLRLDVHQSGFVVFHKNETLPPATGKNFPLPYETLILKNPWTVTFDTSYRGPLQPVVFEQLQDWSMHPDERIRNYSGTAVYKTTFRVDPKPGEKVLLNLNKVVAMATVRLNGEDLGTVWTAPYKVDATAALVKGENKLEIEVVNTWVNRMIGDSKLPEQERRTWSNINPYKPESPYMSSGLLGPVQLEMVR</sequence>
<feature type="domain" description="Beta-mannosidase-like galactose-binding" evidence="4">
    <location>
        <begin position="960"/>
        <end position="1031"/>
    </location>
</feature>
<protein>
    <submittedName>
        <fullName evidence="5">Glycoside hydrolase family 2</fullName>
    </submittedName>
</protein>
<dbReference type="NCBIfam" id="NF045579">
    <property type="entry name" value="rhamnoside_JR"/>
    <property type="match status" value="1"/>
</dbReference>